<dbReference type="EMBL" id="CP007174">
    <property type="protein sequence ID" value="AIF85079.1"/>
    <property type="molecule type" value="Genomic_DNA"/>
</dbReference>
<evidence type="ECO:0000313" key="2">
    <source>
        <dbReference type="Proteomes" id="UP000028194"/>
    </source>
</evidence>
<proteinExistence type="predicted"/>
<keyword evidence="2" id="KW-1185">Reference proteome</keyword>
<dbReference type="STRING" id="1459636.NTE_03044"/>
<organism evidence="1 2">
    <name type="scientific">Candidatus Nitrososphaera evergladensis SR1</name>
    <dbReference type="NCBI Taxonomy" id="1459636"/>
    <lineage>
        <taxon>Archaea</taxon>
        <taxon>Nitrososphaerota</taxon>
        <taxon>Nitrososphaeria</taxon>
        <taxon>Nitrososphaerales</taxon>
        <taxon>Nitrososphaeraceae</taxon>
        <taxon>Nitrososphaera</taxon>
    </lineage>
</organism>
<dbReference type="Proteomes" id="UP000028194">
    <property type="component" value="Chromosome"/>
</dbReference>
<reference evidence="1 2" key="1">
    <citation type="journal article" date="2014" name="PLoS ONE">
        <title>Genome Sequence of Candidatus Nitrososphaera evergladensis from Group I.1b Enriched from Everglades Soil Reveals Novel Genomic Features of the Ammonia-Oxidizing Archaea.</title>
        <authorList>
            <person name="Zhalnina K.V."/>
            <person name="Dias R."/>
            <person name="Leonard M.T."/>
            <person name="Dorr de Quadros P."/>
            <person name="Camargo F.A."/>
            <person name="Drew J.C."/>
            <person name="Farmerie W.G."/>
            <person name="Daroub S.H."/>
            <person name="Triplett E.W."/>
        </authorList>
    </citation>
    <scope>NUCLEOTIDE SEQUENCE [LARGE SCALE GENOMIC DNA]</scope>
    <source>
        <strain evidence="1 2">SR1</strain>
    </source>
</reference>
<dbReference type="AlphaFoldDB" id="A0A075N0T3"/>
<dbReference type="KEGG" id="nev:NTE_03044"/>
<dbReference type="HOGENOM" id="CLU_161800_0_0_2"/>
<dbReference type="eggNOG" id="arCOG08654">
    <property type="taxonomic scope" value="Archaea"/>
</dbReference>
<protein>
    <submittedName>
        <fullName evidence="1">Uncharacterized protein</fullName>
    </submittedName>
</protein>
<sequence>MRVRCCRVAGADSFAVERGKGEKAVAWMNEYAKKNNIKFEAKLKEGHTMSTVKFGGFEFISWKGEWPAARNIIKRASGKLGVKTLESGYHEKKDLLASMFGSSSEFAKVYSNGNLVGQLEMSLKGGKWVVKNEVFS</sequence>
<evidence type="ECO:0000313" key="1">
    <source>
        <dbReference type="EMBL" id="AIF85079.1"/>
    </source>
</evidence>
<gene>
    <name evidence="1" type="ORF">NTE_03044</name>
</gene>
<name>A0A075N0T3_9ARCH</name>
<accession>A0A075N0T3</accession>